<dbReference type="PROSITE" id="PS50977">
    <property type="entry name" value="HTH_TETR_2"/>
    <property type="match status" value="1"/>
</dbReference>
<feature type="DNA-binding region" description="H-T-H motif" evidence="2">
    <location>
        <begin position="41"/>
        <end position="60"/>
    </location>
</feature>
<keyword evidence="1 2" id="KW-0238">DNA-binding</keyword>
<dbReference type="SUPFAM" id="SSF48498">
    <property type="entry name" value="Tetracyclin repressor-like, C-terminal domain"/>
    <property type="match status" value="1"/>
</dbReference>
<dbReference type="Pfam" id="PF00440">
    <property type="entry name" value="TetR_N"/>
    <property type="match status" value="1"/>
</dbReference>
<dbReference type="Gene3D" id="1.10.357.10">
    <property type="entry name" value="Tetracycline Repressor, domain 2"/>
    <property type="match status" value="1"/>
</dbReference>
<accession>A0A7Z0CMB3</accession>
<proteinExistence type="predicted"/>
<evidence type="ECO:0000256" key="2">
    <source>
        <dbReference type="PROSITE-ProRule" id="PRU00335"/>
    </source>
</evidence>
<gene>
    <name evidence="4" type="ORF">BJ993_000730</name>
</gene>
<dbReference type="SUPFAM" id="SSF46689">
    <property type="entry name" value="Homeodomain-like"/>
    <property type="match status" value="1"/>
</dbReference>
<dbReference type="RefSeq" id="WP_179647777.1">
    <property type="nucleotide sequence ID" value="NZ_JACBZM010000001.1"/>
</dbReference>
<dbReference type="PANTHER" id="PTHR30055">
    <property type="entry name" value="HTH-TYPE TRANSCRIPTIONAL REGULATOR RUTR"/>
    <property type="match status" value="1"/>
</dbReference>
<evidence type="ECO:0000259" key="3">
    <source>
        <dbReference type="PROSITE" id="PS50977"/>
    </source>
</evidence>
<dbReference type="InterPro" id="IPR050109">
    <property type="entry name" value="HTH-type_TetR-like_transc_reg"/>
</dbReference>
<protein>
    <submittedName>
        <fullName evidence="4">AcrR family transcriptional regulator</fullName>
    </submittedName>
</protein>
<dbReference type="InterPro" id="IPR036271">
    <property type="entry name" value="Tet_transcr_reg_TetR-rel_C_sf"/>
</dbReference>
<name>A0A7Z0CMB3_9ACTN</name>
<evidence type="ECO:0000313" key="5">
    <source>
        <dbReference type="Proteomes" id="UP000562045"/>
    </source>
</evidence>
<dbReference type="InterPro" id="IPR023772">
    <property type="entry name" value="DNA-bd_HTH_TetR-type_CS"/>
</dbReference>
<dbReference type="InterPro" id="IPR009057">
    <property type="entry name" value="Homeodomain-like_sf"/>
</dbReference>
<dbReference type="GO" id="GO:0003700">
    <property type="term" value="F:DNA-binding transcription factor activity"/>
    <property type="evidence" value="ECO:0007669"/>
    <property type="project" value="TreeGrafter"/>
</dbReference>
<sequence length="232" mass="24646">MASNVKSDGRTTRWEKHRAARREEFVQAAVRAIDTLGPDASVADIAAEAGVSKPVLYRYFADKSELHAAVGAWGTDLVLERVIAAVLLPASSRERVTAGVEAYLGTIAEHPQAFLLLTRQHAGGDPLAAGKDLIASKLSRMLGDALRLLGGDAGAAEPWSHAIVGLGSSVGQWWLERRTMSRAAAAAYLGEFIWHALSGAAAEHGVDLAALDPQLGADNVRPLRKEPKESGR</sequence>
<organism evidence="4 5">
    <name type="scientific">Nocardioides aromaticivorans</name>
    <dbReference type="NCBI Taxonomy" id="200618"/>
    <lineage>
        <taxon>Bacteria</taxon>
        <taxon>Bacillati</taxon>
        <taxon>Actinomycetota</taxon>
        <taxon>Actinomycetes</taxon>
        <taxon>Propionibacteriales</taxon>
        <taxon>Nocardioidaceae</taxon>
        <taxon>Nocardioides</taxon>
    </lineage>
</organism>
<dbReference type="Proteomes" id="UP000562045">
    <property type="component" value="Unassembled WGS sequence"/>
</dbReference>
<evidence type="ECO:0000313" key="4">
    <source>
        <dbReference type="EMBL" id="NYI43650.1"/>
    </source>
</evidence>
<dbReference type="GO" id="GO:0000976">
    <property type="term" value="F:transcription cis-regulatory region binding"/>
    <property type="evidence" value="ECO:0007669"/>
    <property type="project" value="TreeGrafter"/>
</dbReference>
<dbReference type="EMBL" id="JACBZM010000001">
    <property type="protein sequence ID" value="NYI43650.1"/>
    <property type="molecule type" value="Genomic_DNA"/>
</dbReference>
<evidence type="ECO:0000256" key="1">
    <source>
        <dbReference type="ARBA" id="ARBA00023125"/>
    </source>
</evidence>
<dbReference type="Pfam" id="PF19344">
    <property type="entry name" value="TetR_C_32"/>
    <property type="match status" value="1"/>
</dbReference>
<dbReference type="AlphaFoldDB" id="A0A7Z0CMB3"/>
<dbReference type="InterPro" id="IPR001647">
    <property type="entry name" value="HTH_TetR"/>
</dbReference>
<dbReference type="PANTHER" id="PTHR30055:SF160">
    <property type="entry name" value="TRANSCRIPTIONAL REGULATORY PROTEIN (PROBABLY ASNC-FAMILY)-RELATED"/>
    <property type="match status" value="1"/>
</dbReference>
<comment type="caution">
    <text evidence="4">The sequence shown here is derived from an EMBL/GenBank/DDBJ whole genome shotgun (WGS) entry which is preliminary data.</text>
</comment>
<reference evidence="4 5" key="1">
    <citation type="submission" date="2020-07" db="EMBL/GenBank/DDBJ databases">
        <title>Sequencing the genomes of 1000 actinobacteria strains.</title>
        <authorList>
            <person name="Klenk H.-P."/>
        </authorList>
    </citation>
    <scope>NUCLEOTIDE SEQUENCE [LARGE SCALE GENOMIC DNA]</scope>
    <source>
        <strain evidence="4 5">DSM 15131</strain>
    </source>
</reference>
<dbReference type="InterPro" id="IPR045823">
    <property type="entry name" value="TetR_C_32"/>
</dbReference>
<dbReference type="PROSITE" id="PS01081">
    <property type="entry name" value="HTH_TETR_1"/>
    <property type="match status" value="1"/>
</dbReference>
<feature type="domain" description="HTH tetR-type" evidence="3">
    <location>
        <begin position="19"/>
        <end position="78"/>
    </location>
</feature>